<name>A0A0F9HNK8_9ZZZZ</name>
<dbReference type="EMBL" id="LAZR01014575">
    <property type="protein sequence ID" value="KKM16891.1"/>
    <property type="molecule type" value="Genomic_DNA"/>
</dbReference>
<comment type="caution">
    <text evidence="2">The sequence shown here is derived from an EMBL/GenBank/DDBJ whole genome shotgun (WGS) entry which is preliminary data.</text>
</comment>
<dbReference type="SUPFAM" id="SSF53756">
    <property type="entry name" value="UDP-Glycosyltransferase/glycogen phosphorylase"/>
    <property type="match status" value="1"/>
</dbReference>
<gene>
    <name evidence="2" type="ORF">LCGC14_1681230</name>
</gene>
<protein>
    <recommendedName>
        <fullName evidence="1">LicD/FKTN/FKRP nucleotidyltransferase domain-containing protein</fullName>
    </recommendedName>
</protein>
<dbReference type="AlphaFoldDB" id="A0A0F9HNK8"/>
<feature type="domain" description="LicD/FKTN/FKRP nucleotidyltransferase" evidence="1">
    <location>
        <begin position="329"/>
        <end position="373"/>
    </location>
</feature>
<proteinExistence type="predicted"/>
<dbReference type="GO" id="GO:0009100">
    <property type="term" value="P:glycoprotein metabolic process"/>
    <property type="evidence" value="ECO:0007669"/>
    <property type="project" value="UniProtKB-ARBA"/>
</dbReference>
<dbReference type="Pfam" id="PF04991">
    <property type="entry name" value="LicD"/>
    <property type="match status" value="1"/>
</dbReference>
<accession>A0A0F9HNK8</accession>
<dbReference type="InterPro" id="IPR007074">
    <property type="entry name" value="LicD/FKTN/FKRP_NTP_transf"/>
</dbReference>
<organism evidence="2">
    <name type="scientific">marine sediment metagenome</name>
    <dbReference type="NCBI Taxonomy" id="412755"/>
    <lineage>
        <taxon>unclassified sequences</taxon>
        <taxon>metagenomes</taxon>
        <taxon>ecological metagenomes</taxon>
    </lineage>
</organism>
<evidence type="ECO:0000313" key="2">
    <source>
        <dbReference type="EMBL" id="KKM16891.1"/>
    </source>
</evidence>
<dbReference type="PANTHER" id="PTHR13627:SF31">
    <property type="entry name" value="RIBITOL 5-PHOSPHATE TRANSFERASE FKRP"/>
    <property type="match status" value="1"/>
</dbReference>
<dbReference type="PANTHER" id="PTHR13627">
    <property type="entry name" value="FUKUTIN RELATED PROTEIN"/>
    <property type="match status" value="1"/>
</dbReference>
<reference evidence="2" key="1">
    <citation type="journal article" date="2015" name="Nature">
        <title>Complex archaea that bridge the gap between prokaryotes and eukaryotes.</title>
        <authorList>
            <person name="Spang A."/>
            <person name="Saw J.H."/>
            <person name="Jorgensen S.L."/>
            <person name="Zaremba-Niedzwiedzka K."/>
            <person name="Martijn J."/>
            <person name="Lind A.E."/>
            <person name="van Eijk R."/>
            <person name="Schleper C."/>
            <person name="Guy L."/>
            <person name="Ettema T.J."/>
        </authorList>
    </citation>
    <scope>NUCLEOTIDE SEQUENCE</scope>
</reference>
<dbReference type="InterPro" id="IPR052613">
    <property type="entry name" value="LicD_transferase"/>
</dbReference>
<evidence type="ECO:0000259" key="1">
    <source>
        <dbReference type="Pfam" id="PF04991"/>
    </source>
</evidence>
<sequence>MSRLVFFSNAWASGEIRARQVASRLGAYAVVDPDTVYSDDVCIFVKGYPHDEILSGVSKVYVDVVDSYATIPWLRSHPSAGAIAISHKGGEYLSNALNKHVPVIVEHHCNFERMRKVLVEPKVVGYVGELELFHIDVDTVKYQLSTIGMEFVYLDKFKCRKDVCDFYHKIDVQLTFRRDTDGYGKTTGMLKNPLKLANAGSFGIPTVCYPEVTYVDEWDGYFMPAHNVDAILYWLDMLKQKPDMYADMSDKVFTHAEKYHIDNVAPMYLRLLDNKEHVMHDYSMNQIVNLDSAVSCSYPFEERIARRGNDHLDVDESMANLVDVADVVDKHGLKMWLMFGTLLGAVRDNALIARDRDVDLGVFWSDFNLLSDVLIDLKGIGFDLIRTGIDDGCITIMRNDEYIDFFLFRSQGGKYVCQQPGLDAKIDMIHFNNLSHLAFGGNTFLVPSGVEALFESWYGKGWRVPVDYRWAYTDGK</sequence>